<dbReference type="EMBL" id="CATOUU010000998">
    <property type="protein sequence ID" value="CAI9966220.1"/>
    <property type="molecule type" value="Genomic_DNA"/>
</dbReference>
<evidence type="ECO:0000313" key="2">
    <source>
        <dbReference type="EMBL" id="CAL6009607.1"/>
    </source>
</evidence>
<evidence type="ECO:0000313" key="3">
    <source>
        <dbReference type="Proteomes" id="UP001642409"/>
    </source>
</evidence>
<keyword evidence="3" id="KW-1185">Reference proteome</keyword>
<sequence length="218" mass="26110">MLTVRQNRVEPEVNQYENRFINKITSSDAVVPSQKKYLDQIEMAQILYTEESRKLRGYVQDALGRTFVKVERKQNNLQITDMLTRKDIEKRSEKYRFLELLSLEQLRYYQTRRQYQRIPQPKFKDVSDNVRTDSQEEQKLKYQRDQNINSQLQIKRSLQNKQAASALNYVQKETKFKSKNMISKQNIKKLPDLNMKSPKYEALFEQGILSLSNKSWNK</sequence>
<gene>
    <name evidence="2" type="ORF">HINF_LOCUS21687</name>
    <name evidence="1" type="ORF">HINF_LOCUS53865</name>
</gene>
<dbReference type="EMBL" id="CAXDID020000059">
    <property type="protein sequence ID" value="CAL6009607.1"/>
    <property type="molecule type" value="Genomic_DNA"/>
</dbReference>
<organism evidence="1">
    <name type="scientific">Hexamita inflata</name>
    <dbReference type="NCBI Taxonomy" id="28002"/>
    <lineage>
        <taxon>Eukaryota</taxon>
        <taxon>Metamonada</taxon>
        <taxon>Diplomonadida</taxon>
        <taxon>Hexamitidae</taxon>
        <taxon>Hexamitinae</taxon>
        <taxon>Hexamita</taxon>
    </lineage>
</organism>
<name>A0AA86UP74_9EUKA</name>
<reference evidence="1" key="1">
    <citation type="submission" date="2023-06" db="EMBL/GenBank/DDBJ databases">
        <authorList>
            <person name="Kurt Z."/>
        </authorList>
    </citation>
    <scope>NUCLEOTIDE SEQUENCE</scope>
</reference>
<comment type="caution">
    <text evidence="1">The sequence shown here is derived from an EMBL/GenBank/DDBJ whole genome shotgun (WGS) entry which is preliminary data.</text>
</comment>
<dbReference type="AlphaFoldDB" id="A0AA86UP74"/>
<protein>
    <submittedName>
        <fullName evidence="2">Hypothetical_protein</fullName>
    </submittedName>
</protein>
<proteinExistence type="predicted"/>
<accession>A0AA86UP74</accession>
<dbReference type="Proteomes" id="UP001642409">
    <property type="component" value="Unassembled WGS sequence"/>
</dbReference>
<reference evidence="2 3" key="2">
    <citation type="submission" date="2024-07" db="EMBL/GenBank/DDBJ databases">
        <authorList>
            <person name="Akdeniz Z."/>
        </authorList>
    </citation>
    <scope>NUCLEOTIDE SEQUENCE [LARGE SCALE GENOMIC DNA]</scope>
</reference>
<evidence type="ECO:0000313" key="1">
    <source>
        <dbReference type="EMBL" id="CAI9966220.1"/>
    </source>
</evidence>